<sequence>MGSIYLIRHGQASFGADNYDVLSPLGFRQSEALGQHLGQLGLRLDRCLSGDLQRQRHTAQTALQHIRHNGVQTPALEVDKAFNEFDADAVIRALLPDLLADEPTALEVMRNPRESRAEFQRLFELLIGRWISGEHATPGVESWDCFVERVADGLQRLLSQADKSQNIAVFTSGGTITALLHLVTGVSTDKAFELNWQIINTSLSRLKFRGSEVVLASFNSQVHLDLLKAPELITYR</sequence>
<dbReference type="AlphaFoldDB" id="A0A1H2F6P0"/>
<gene>
    <name evidence="1" type="ORF">SAMN05216296_1368</name>
</gene>
<dbReference type="STRING" id="364197.SAMN05216296_1368"/>
<dbReference type="Pfam" id="PF00300">
    <property type="entry name" value="His_Phos_1"/>
    <property type="match status" value="2"/>
</dbReference>
<dbReference type="SMART" id="SM00855">
    <property type="entry name" value="PGAM"/>
    <property type="match status" value="1"/>
</dbReference>
<dbReference type="GO" id="GO:0016791">
    <property type="term" value="F:phosphatase activity"/>
    <property type="evidence" value="ECO:0007669"/>
    <property type="project" value="TreeGrafter"/>
</dbReference>
<dbReference type="Gene3D" id="3.40.50.1240">
    <property type="entry name" value="Phosphoglycerate mutase-like"/>
    <property type="match status" value="1"/>
</dbReference>
<organism evidence="1 2">
    <name type="scientific">Pseudomonas pohangensis</name>
    <dbReference type="NCBI Taxonomy" id="364197"/>
    <lineage>
        <taxon>Bacteria</taxon>
        <taxon>Pseudomonadati</taxon>
        <taxon>Pseudomonadota</taxon>
        <taxon>Gammaproteobacteria</taxon>
        <taxon>Pseudomonadales</taxon>
        <taxon>Pseudomonadaceae</taxon>
        <taxon>Pseudomonas</taxon>
    </lineage>
</organism>
<dbReference type="InterPro" id="IPR013078">
    <property type="entry name" value="His_Pase_superF_clade-1"/>
</dbReference>
<dbReference type="PANTHER" id="PTHR48100:SF1">
    <property type="entry name" value="HISTIDINE PHOSPHATASE FAMILY PROTEIN-RELATED"/>
    <property type="match status" value="1"/>
</dbReference>
<dbReference type="PANTHER" id="PTHR48100">
    <property type="entry name" value="BROAD-SPECIFICITY PHOSPHATASE YOR283W-RELATED"/>
    <property type="match status" value="1"/>
</dbReference>
<name>A0A1H2F6P0_9PSED</name>
<keyword evidence="2" id="KW-1185">Reference proteome</keyword>
<dbReference type="SUPFAM" id="SSF53254">
    <property type="entry name" value="Phosphoglycerate mutase-like"/>
    <property type="match status" value="1"/>
</dbReference>
<dbReference type="GO" id="GO:0005737">
    <property type="term" value="C:cytoplasm"/>
    <property type="evidence" value="ECO:0007669"/>
    <property type="project" value="TreeGrafter"/>
</dbReference>
<dbReference type="OrthoDB" id="280692at2"/>
<proteinExistence type="predicted"/>
<dbReference type="RefSeq" id="WP_090193699.1">
    <property type="nucleotide sequence ID" value="NZ_LT629785.1"/>
</dbReference>
<dbReference type="Proteomes" id="UP000243232">
    <property type="component" value="Chromosome I"/>
</dbReference>
<dbReference type="InterPro" id="IPR050275">
    <property type="entry name" value="PGM_Phosphatase"/>
</dbReference>
<evidence type="ECO:0000313" key="1">
    <source>
        <dbReference type="EMBL" id="SDU03046.1"/>
    </source>
</evidence>
<dbReference type="CDD" id="cd07067">
    <property type="entry name" value="HP_PGM_like"/>
    <property type="match status" value="1"/>
</dbReference>
<protein>
    <submittedName>
        <fullName evidence="1">Broad specificity phosphatase PhoE</fullName>
    </submittedName>
</protein>
<reference evidence="2" key="1">
    <citation type="submission" date="2016-10" db="EMBL/GenBank/DDBJ databases">
        <authorList>
            <person name="Varghese N."/>
            <person name="Submissions S."/>
        </authorList>
    </citation>
    <scope>NUCLEOTIDE SEQUENCE [LARGE SCALE GENOMIC DNA]</scope>
    <source>
        <strain evidence="2">DSM 17875</strain>
    </source>
</reference>
<dbReference type="EMBL" id="LT629785">
    <property type="protein sequence ID" value="SDU03046.1"/>
    <property type="molecule type" value="Genomic_DNA"/>
</dbReference>
<evidence type="ECO:0000313" key="2">
    <source>
        <dbReference type="Proteomes" id="UP000243232"/>
    </source>
</evidence>
<dbReference type="InterPro" id="IPR029033">
    <property type="entry name" value="His_PPase_superfam"/>
</dbReference>
<accession>A0A1H2F6P0</accession>